<accession>A0A1V4I7J4</accession>
<dbReference type="EMBL" id="MZGW01000003">
    <property type="protein sequence ID" value="OPJ55840.1"/>
    <property type="molecule type" value="Genomic_DNA"/>
</dbReference>
<keyword evidence="7 9" id="KW-1133">Transmembrane helix</keyword>
<evidence type="ECO:0000256" key="7">
    <source>
        <dbReference type="ARBA" id="ARBA00022989"/>
    </source>
</evidence>
<dbReference type="InterPro" id="IPR011527">
    <property type="entry name" value="ABC1_TM_dom"/>
</dbReference>
<comment type="subcellular location">
    <subcellularLocation>
        <location evidence="1">Cell membrane</location>
        <topology evidence="1">Multi-pass membrane protein</topology>
    </subcellularLocation>
</comment>
<evidence type="ECO:0000256" key="3">
    <source>
        <dbReference type="ARBA" id="ARBA00022475"/>
    </source>
</evidence>
<dbReference type="PROSITE" id="PS50929">
    <property type="entry name" value="ABC_TM1F"/>
    <property type="match status" value="1"/>
</dbReference>
<dbReference type="SUPFAM" id="SSF52540">
    <property type="entry name" value="P-loop containing nucleoside triphosphate hydrolases"/>
    <property type="match status" value="1"/>
</dbReference>
<evidence type="ECO:0000256" key="6">
    <source>
        <dbReference type="ARBA" id="ARBA00022840"/>
    </source>
</evidence>
<keyword evidence="2" id="KW-0813">Transport</keyword>
<dbReference type="GO" id="GO:0015421">
    <property type="term" value="F:ABC-type oligopeptide transporter activity"/>
    <property type="evidence" value="ECO:0007669"/>
    <property type="project" value="TreeGrafter"/>
</dbReference>
<dbReference type="STRING" id="29349.CLOTH_10180"/>
<evidence type="ECO:0000256" key="2">
    <source>
        <dbReference type="ARBA" id="ARBA00022448"/>
    </source>
</evidence>
<dbReference type="GO" id="GO:0005886">
    <property type="term" value="C:plasma membrane"/>
    <property type="evidence" value="ECO:0007669"/>
    <property type="project" value="UniProtKB-SubCell"/>
</dbReference>
<comment type="caution">
    <text evidence="12">The sequence shown here is derived from an EMBL/GenBank/DDBJ whole genome shotgun (WGS) entry which is preliminary data.</text>
</comment>
<dbReference type="Pfam" id="PF00005">
    <property type="entry name" value="ABC_tran"/>
    <property type="match status" value="1"/>
</dbReference>
<evidence type="ECO:0000259" key="11">
    <source>
        <dbReference type="PROSITE" id="PS50929"/>
    </source>
</evidence>
<dbReference type="InterPro" id="IPR027417">
    <property type="entry name" value="P-loop_NTPase"/>
</dbReference>
<keyword evidence="3" id="KW-1003">Cell membrane</keyword>
<dbReference type="InterPro" id="IPR039421">
    <property type="entry name" value="Type_1_exporter"/>
</dbReference>
<dbReference type="Proteomes" id="UP000190140">
    <property type="component" value="Unassembled WGS sequence"/>
</dbReference>
<proteinExistence type="predicted"/>
<feature type="domain" description="ABC transporter" evidence="10">
    <location>
        <begin position="339"/>
        <end position="574"/>
    </location>
</feature>
<keyword evidence="5" id="KW-0547">Nucleotide-binding</keyword>
<feature type="transmembrane region" description="Helical" evidence="9">
    <location>
        <begin position="161"/>
        <end position="183"/>
    </location>
</feature>
<gene>
    <name evidence="12" type="ORF">CLOTH_10180</name>
</gene>
<dbReference type="CDD" id="cd18548">
    <property type="entry name" value="ABC_6TM_Tm287_like"/>
    <property type="match status" value="1"/>
</dbReference>
<dbReference type="FunFam" id="3.40.50.300:FF:000854">
    <property type="entry name" value="Multidrug ABC transporter ATP-binding protein"/>
    <property type="match status" value="1"/>
</dbReference>
<keyword evidence="13" id="KW-1185">Reference proteome</keyword>
<dbReference type="PROSITE" id="PS50893">
    <property type="entry name" value="ABC_TRANSPORTER_2"/>
    <property type="match status" value="1"/>
</dbReference>
<keyword evidence="4 9" id="KW-0812">Transmembrane</keyword>
<dbReference type="InterPro" id="IPR003439">
    <property type="entry name" value="ABC_transporter-like_ATP-bd"/>
</dbReference>
<dbReference type="AlphaFoldDB" id="A0A1V4I7J4"/>
<evidence type="ECO:0000256" key="9">
    <source>
        <dbReference type="SAM" id="Phobius"/>
    </source>
</evidence>
<dbReference type="PROSITE" id="PS00211">
    <property type="entry name" value="ABC_TRANSPORTER_1"/>
    <property type="match status" value="1"/>
</dbReference>
<dbReference type="GO" id="GO:0005524">
    <property type="term" value="F:ATP binding"/>
    <property type="evidence" value="ECO:0007669"/>
    <property type="project" value="UniProtKB-KW"/>
</dbReference>
<dbReference type="Pfam" id="PF00664">
    <property type="entry name" value="ABC_membrane"/>
    <property type="match status" value="1"/>
</dbReference>
<dbReference type="InterPro" id="IPR017871">
    <property type="entry name" value="ABC_transporter-like_CS"/>
</dbReference>
<evidence type="ECO:0000313" key="13">
    <source>
        <dbReference type="Proteomes" id="UP000190140"/>
    </source>
</evidence>
<organism evidence="12 13">
    <name type="scientific">Alkalithermobacter paradoxus</name>
    <dbReference type="NCBI Taxonomy" id="29349"/>
    <lineage>
        <taxon>Bacteria</taxon>
        <taxon>Bacillati</taxon>
        <taxon>Bacillota</taxon>
        <taxon>Clostridia</taxon>
        <taxon>Peptostreptococcales</taxon>
        <taxon>Tepidibacteraceae</taxon>
        <taxon>Alkalithermobacter</taxon>
    </lineage>
</organism>
<keyword evidence="8 9" id="KW-0472">Membrane</keyword>
<dbReference type="SUPFAM" id="SSF90123">
    <property type="entry name" value="ABC transporter transmembrane region"/>
    <property type="match status" value="1"/>
</dbReference>
<feature type="transmembrane region" description="Helical" evidence="9">
    <location>
        <begin position="241"/>
        <end position="264"/>
    </location>
</feature>
<dbReference type="RefSeq" id="WP_079411825.1">
    <property type="nucleotide sequence ID" value="NZ_MZGW01000003.1"/>
</dbReference>
<evidence type="ECO:0000259" key="10">
    <source>
        <dbReference type="PROSITE" id="PS50893"/>
    </source>
</evidence>
<evidence type="ECO:0000256" key="8">
    <source>
        <dbReference type="ARBA" id="ARBA00023136"/>
    </source>
</evidence>
<keyword evidence="6 12" id="KW-0067">ATP-binding</keyword>
<feature type="transmembrane region" description="Helical" evidence="9">
    <location>
        <begin position="284"/>
        <end position="302"/>
    </location>
</feature>
<dbReference type="GO" id="GO:0016887">
    <property type="term" value="F:ATP hydrolysis activity"/>
    <property type="evidence" value="ECO:0007669"/>
    <property type="project" value="InterPro"/>
</dbReference>
<feature type="transmembrane region" description="Helical" evidence="9">
    <location>
        <begin position="131"/>
        <end position="155"/>
    </location>
</feature>
<evidence type="ECO:0000256" key="1">
    <source>
        <dbReference type="ARBA" id="ARBA00004651"/>
    </source>
</evidence>
<evidence type="ECO:0000313" key="12">
    <source>
        <dbReference type="EMBL" id="OPJ55840.1"/>
    </source>
</evidence>
<protein>
    <submittedName>
        <fullName evidence="12">Putative ABC transporter ATP-binding protein</fullName>
    </submittedName>
</protein>
<sequence length="582" mass="64363">MLKLTKYLKPFICHIILAIILLFAQAMADLSLPDYMSNIINNGIQQNNIPIVTRQKYIINTGIVMLLISLASALCIVGVGFLASKVAAGLSCNLRKAVFTKVQSFSKSELDKFSTASLITRTTNDITQIQTLVALMIRMVFYAPIMGVGGVIKAIEKSPSMSWIIGVAVISLLILIVAVFLIAMPKFKTIQNLIDRLNLVTRENLSGMMVIRAFNTQAFEEERFDMANKNLTNTNIFVNRVMAFMFPTMMLIMNGITLLIVWAGAKEIAASSMQVGDMMAFMQYAMQIISAFLMLSFIFIMIPRASVAAQRIAEVLDTQPEIKDPKNPKSLDNDLKGYIEFKNVSFRYHGAQKNILENISFTALPGETTAIIGSTGSGKSTLINLIPRFYDVNEGQILVNGVDVRDISQSDLRDKIGYVPQKSSLFSGTIESNLRYGNENASQEDLLEAANISQAMEFINEKTNAFESEISQDGSNISGGQKQRLSIARALIKKPEIFIFDDSFSALDFKTDAALRKSLKEKLASSTIILVAQRISTVMNAEKIIVLDEGKVVGIGNHKQLMESCTTYKEIAFSQLSKEELS</sequence>
<name>A0A1V4I7J4_9FIRM</name>
<dbReference type="InterPro" id="IPR036640">
    <property type="entry name" value="ABC1_TM_sf"/>
</dbReference>
<feature type="domain" description="ABC transmembrane type-1" evidence="11">
    <location>
        <begin position="16"/>
        <end position="304"/>
    </location>
</feature>
<dbReference type="Gene3D" id="1.20.1560.10">
    <property type="entry name" value="ABC transporter type 1, transmembrane domain"/>
    <property type="match status" value="1"/>
</dbReference>
<dbReference type="PANTHER" id="PTHR43394:SF1">
    <property type="entry name" value="ATP-BINDING CASSETTE SUB-FAMILY B MEMBER 10, MITOCHONDRIAL"/>
    <property type="match status" value="1"/>
</dbReference>
<dbReference type="SMART" id="SM00382">
    <property type="entry name" value="AAA"/>
    <property type="match status" value="1"/>
</dbReference>
<evidence type="ECO:0000256" key="5">
    <source>
        <dbReference type="ARBA" id="ARBA00022741"/>
    </source>
</evidence>
<dbReference type="OrthoDB" id="9762778at2"/>
<evidence type="ECO:0000256" key="4">
    <source>
        <dbReference type="ARBA" id="ARBA00022692"/>
    </source>
</evidence>
<dbReference type="Gene3D" id="3.40.50.300">
    <property type="entry name" value="P-loop containing nucleotide triphosphate hydrolases"/>
    <property type="match status" value="1"/>
</dbReference>
<feature type="transmembrane region" description="Helical" evidence="9">
    <location>
        <begin position="57"/>
        <end position="83"/>
    </location>
</feature>
<dbReference type="InterPro" id="IPR003593">
    <property type="entry name" value="AAA+_ATPase"/>
</dbReference>
<dbReference type="PANTHER" id="PTHR43394">
    <property type="entry name" value="ATP-DEPENDENT PERMEASE MDL1, MITOCHONDRIAL"/>
    <property type="match status" value="1"/>
</dbReference>
<reference evidence="12 13" key="1">
    <citation type="submission" date="2017-03" db="EMBL/GenBank/DDBJ databases">
        <title>Genome sequence of Clostridium thermoalcaliphilum DSM 7309.</title>
        <authorList>
            <person name="Poehlein A."/>
            <person name="Daniel R."/>
        </authorList>
    </citation>
    <scope>NUCLEOTIDE SEQUENCE [LARGE SCALE GENOMIC DNA]</scope>
    <source>
        <strain evidence="12 13">DSM 7309</strain>
    </source>
</reference>